<dbReference type="RefSeq" id="WP_195872444.1">
    <property type="nucleotide sequence ID" value="NZ_JADOET010000016.1"/>
</dbReference>
<comment type="caution">
    <text evidence="4">The sequence shown here is derived from an EMBL/GenBank/DDBJ whole genome shotgun (WGS) entry which is preliminary data.</text>
</comment>
<keyword evidence="2" id="KW-0472">Membrane</keyword>
<feature type="region of interest" description="Disordered" evidence="1">
    <location>
        <begin position="1159"/>
        <end position="1184"/>
    </location>
</feature>
<gene>
    <name evidence="4" type="primary">sprA</name>
    <name evidence="4" type="ORF">ITJ86_14860</name>
</gene>
<feature type="compositionally biased region" description="Basic residues" evidence="1">
    <location>
        <begin position="1940"/>
        <end position="1951"/>
    </location>
</feature>
<dbReference type="NCBIfam" id="TIGR04189">
    <property type="entry name" value="surface_SprA"/>
    <property type="match status" value="1"/>
</dbReference>
<feature type="transmembrane region" description="Helical" evidence="2">
    <location>
        <begin position="12"/>
        <end position="31"/>
    </location>
</feature>
<keyword evidence="2" id="KW-1133">Transmembrane helix</keyword>
<evidence type="ECO:0000256" key="1">
    <source>
        <dbReference type="SAM" id="MobiDB-lite"/>
    </source>
</evidence>
<dbReference type="InterPro" id="IPR025684">
    <property type="entry name" value="SprA_N_dom"/>
</dbReference>
<evidence type="ECO:0000256" key="2">
    <source>
        <dbReference type="SAM" id="Phobius"/>
    </source>
</evidence>
<feature type="domain" description="Gliding motility protein SprA N-terminal" evidence="3">
    <location>
        <begin position="1127"/>
        <end position="1632"/>
    </location>
</feature>
<feature type="domain" description="Gliding motility protein SprA N-terminal" evidence="3">
    <location>
        <begin position="59"/>
        <end position="449"/>
    </location>
</feature>
<protein>
    <submittedName>
        <fullName evidence="4">Cell surface protein SprA</fullName>
    </submittedName>
</protein>
<dbReference type="EMBL" id="JADOET010000016">
    <property type="protein sequence ID" value="MBF8151187.1"/>
    <property type="molecule type" value="Genomic_DNA"/>
</dbReference>
<sequence length="2440" mass="275839">MQLNRTLHKQRFTYVYLCVLTFTMLVGNSVFAQETETEQDSTKTTFAFGKLEMPNPNSIISKYTYDPILDRYVYSEKIGNFNINYPLILTPEEFQELVLQEKLKAYYKRMADAKAGQKEGSEEDQKNLLPEFYVNSGLFETIFGGNTINVIPQGSVEVDLGVLFSKQDNPSFSPRNRTNFTFDFDQRISLSLLGKVGTRLQVTANYDTEATFDFQQVVKLEYTPTEDDIIRKIEVGNVNMPLNSSLITGAQSLFGVKTELQFGKTRVTAVFSEQQSQSKSVVAEGGGTVEEFEFFARDYDENRHFFLAQHFQETYDKSLLQYPFIDNQGLQITRIEVWVTNRNNQTENVRNIVAFQDLGESKPENIGLDPLPAGFVNIPNAKPNNKNNDFDPTNIGGPGSLLTEQVRNITNTQAGVNINIQEGFDFGKLESARKLREGQEYVLNEKLGYISLNQRLLNDEVLAVAFQYTVGGEVFQVGEFANDGVDATTVDNTSGNDVVNNQSLVLKMLKSAVTSVDQPIWDLMMKNIYDTGAFQLSQEDFKLNIFYTEASAVNFIKPVVVGGVEVPFPTFDSNTPNNPADDTEISETPLIRLFHLDQLNFNNDPQERGDGFFDYVEGVTVLSQNGKIIFTKAEPFGRYLFDVLDNDGNPNNNAADYEDIADTQSGFNENQKKYVYDILYKSTKTAALDEAEKNKFQIKGRFKSSGGDSGIPIGAFNVPRGSVRVTAGGRQLVEGVDYTVNYQLGRVEILDEALKASNTPINVSVENNAVFGQQTKRFTGINVEHQFNENFVLGATLLNLNERPITQKANFNSEPINNTIFGFNGNYSTEVPFLTRMVNKLPNIDTDVPSDLSLRGEFAYLLPGASKGADFNNEPTAYIDDFEGTQGAINLLSPLSWNLSSRPVGLPNTIPGNDLNGPQNGYGRALLNWYTVDPIFYSNQRPDGITDDDVSDLYTRRIFIEELFNQDIVQGQSSVINTLDLAYYPTERGPYNFDPNAANENPLDPSKSWAGITRQITSTDFEQANVEYIEFWVQDPFLDNPSNTGGKLFVNLGNISEDIIKDGKKQFENGLPENGDISNLERTEFGTVVPQNQSLIYTFGTTGAERANQDVGLDGLNDMEEISEFGAQFGDDPSKDNYEYYLNTDGDIFERYKKYNGTEGNTPETFTDTNRGSTTQPDVEDINRDNTMNTIDSYYEYEVDITPSSLNLDNPYINDVKENVQVVLPNGDVRNDVNWYQFRIPIAESDIRESIGGISDIRSIRFARLYVSDFTQNTVLRFATLDLVRSDWRRYTLDLDNDDTNNSPNAEFNVGVVGVQDNASYVRPPGVEQEELNNNNTIIRQNEQSLVLQACDLRPTDAKGVYKNINVDMRQYKKLRMFVHAEAQEGSMLQAGEMVAFIRMGSDFTQNYYQIEVPLLPSSEAEGSPREQVWPEQNEINIPLEFLQKIKALGIGANLNSEDPTFYNVIDGELDETTLNPPYNPVDGTQKQQRIGIKGNPNFGDIRVLMVGVKNSGSTGMNSCGEFWFNELRMSDMDNEGGWAAVLSMDTKIADFASISATGRRSTIGFGGVEQGPSQRSLEDVAQYDVVTNIQLGQLLPKKWGIQLPFNYAQSEEMITPKFDQFYNDLTLESRLDAASSSAEEDRIREQSEDYTKRKSINFIGVRKQKTGDSKPRVYDVENLTFNYSYNKVEHRDFEIENALDQTVRAGVNYNFAFEPLKYEPFKKNDSLFTGKNWKILKDFNLNLLPSSFSVNTDVNRQFNKQKFREVELAEGNIGIEELFRRNYTFDFQYAINYNLTDALSVNFNAANTNIVRNYFVDNRINGLQDPELDVWDGFFDFGDPNYQTQQLQVNYELPLHKIPILSFLRTTYAYNGAFDWQKGSDLNEGLQVEDPNNLGTYNTYNLGNSIQNSNTHNINTTLNMETLYRTLGLVKAGNQNARGRTRTTAVRRRGATPDNRQENGENADDPNKLSAGKKAYNTLIDLATMVKRVQFSYAENNGTFLPGYLPTPGFVGTLRPTLGYTFGSQRNIRDLTARNGWLTTFPDFNEQYTEVENKTLDYSVNVEPMRDLKIDLTGNRTYAENISESFRAIDNDGDGLSDTYEDLITNSFGNFMISTALIKTAFSQSDENQSAAFNDFRANRLVIANRLARDFYGATPFNTDAEGYPEGFGKNSQRVLLPAFLSAYHGTDPEKVSTDAFRDVPIPNWTLKYTGLMKLPWFKKTFKRFSVQHGYRSRYTINQFRTNLDLDTEELIPGLSYDNQSVDVIDQAGNFKNETLYSNINLEEQFSPLFRLDFEMKNSIKVLAEMKTDRTLSLSFDNNLMTEIQGKEYTLGLGYRIKDLRIRSQLAGPRQIVVSDLNMSLDVTVRDNKTIIRYLDLENNQITAGQTIWGLKYNADYAFSKNLTAIFYFDYTFSEFAISTSFPQTSLRSGITLRYNFGN</sequence>
<feature type="region of interest" description="Disordered" evidence="1">
    <location>
        <begin position="1935"/>
        <end position="1972"/>
    </location>
</feature>
<evidence type="ECO:0000259" key="3">
    <source>
        <dbReference type="Pfam" id="PF14349"/>
    </source>
</evidence>
<reference evidence="4 5" key="1">
    <citation type="submission" date="2020-11" db="EMBL/GenBank/DDBJ databases">
        <title>Winogradskyella marina sp. nov., isolated from marine sediment.</title>
        <authorList>
            <person name="Bo J."/>
            <person name="Wang S."/>
            <person name="Song X."/>
            <person name="Du Z."/>
        </authorList>
    </citation>
    <scope>NUCLEOTIDE SEQUENCE [LARGE SCALE GENOMIC DNA]</scope>
    <source>
        <strain evidence="4 5">F6397</strain>
    </source>
</reference>
<feature type="compositionally biased region" description="Polar residues" evidence="1">
    <location>
        <begin position="1159"/>
        <end position="1177"/>
    </location>
</feature>
<evidence type="ECO:0000313" key="5">
    <source>
        <dbReference type="Proteomes" id="UP000611215"/>
    </source>
</evidence>
<evidence type="ECO:0000313" key="4">
    <source>
        <dbReference type="EMBL" id="MBF8151187.1"/>
    </source>
</evidence>
<organism evidence="4 5">
    <name type="scientific">Winogradskyella marina</name>
    <dbReference type="NCBI Taxonomy" id="2785530"/>
    <lineage>
        <taxon>Bacteria</taxon>
        <taxon>Pseudomonadati</taxon>
        <taxon>Bacteroidota</taxon>
        <taxon>Flavobacteriia</taxon>
        <taxon>Flavobacteriales</taxon>
        <taxon>Flavobacteriaceae</taxon>
        <taxon>Winogradskyella</taxon>
    </lineage>
</organism>
<accession>A0ABS0ELD2</accession>
<dbReference type="Pfam" id="PF14349">
    <property type="entry name" value="SprA_N"/>
    <property type="match status" value="2"/>
</dbReference>
<keyword evidence="5" id="KW-1185">Reference proteome</keyword>
<dbReference type="InterPro" id="IPR026377">
    <property type="entry name" value="Cell_surface_SprA"/>
</dbReference>
<proteinExistence type="predicted"/>
<dbReference type="Proteomes" id="UP000611215">
    <property type="component" value="Unassembled WGS sequence"/>
</dbReference>
<name>A0ABS0ELD2_9FLAO</name>
<keyword evidence="2" id="KW-0812">Transmembrane</keyword>